<feature type="transmembrane region" description="Helical" evidence="1">
    <location>
        <begin position="144"/>
        <end position="165"/>
    </location>
</feature>
<feature type="transmembrane region" description="Helical" evidence="1">
    <location>
        <begin position="109"/>
        <end position="132"/>
    </location>
</feature>
<keyword evidence="1" id="KW-0472">Membrane</keyword>
<dbReference type="EMBL" id="MFAG01000028">
    <property type="protein sequence ID" value="OGD71564.1"/>
    <property type="molecule type" value="Genomic_DNA"/>
</dbReference>
<keyword evidence="1" id="KW-1133">Transmembrane helix</keyword>
<feature type="transmembrane region" description="Helical" evidence="1">
    <location>
        <begin position="283"/>
        <end position="302"/>
    </location>
</feature>
<evidence type="ECO:0000259" key="2">
    <source>
        <dbReference type="Pfam" id="PF10131"/>
    </source>
</evidence>
<keyword evidence="1" id="KW-0812">Transmembrane</keyword>
<evidence type="ECO:0000313" key="4">
    <source>
        <dbReference type="Proteomes" id="UP000177979"/>
    </source>
</evidence>
<organism evidence="3 4">
    <name type="scientific">Candidatus Collierbacteria bacterium RIFCSPHIGHO2_01_FULL_50_25</name>
    <dbReference type="NCBI Taxonomy" id="1817722"/>
    <lineage>
        <taxon>Bacteria</taxon>
        <taxon>Candidatus Collieribacteriota</taxon>
    </lineage>
</organism>
<comment type="caution">
    <text evidence="3">The sequence shown here is derived from an EMBL/GenBank/DDBJ whole genome shotgun (WGS) entry which is preliminary data.</text>
</comment>
<protein>
    <recommendedName>
        <fullName evidence="2">Membrane protein 6-pyruvoyl-tetrahydropterin synthase-related domain-containing protein</fullName>
    </recommendedName>
</protein>
<feature type="transmembrane region" description="Helical" evidence="1">
    <location>
        <begin position="177"/>
        <end position="203"/>
    </location>
</feature>
<feature type="transmembrane region" description="Helical" evidence="1">
    <location>
        <begin position="376"/>
        <end position="396"/>
    </location>
</feature>
<evidence type="ECO:0000256" key="1">
    <source>
        <dbReference type="SAM" id="Phobius"/>
    </source>
</evidence>
<dbReference type="Pfam" id="PF10131">
    <property type="entry name" value="PTPS_related"/>
    <property type="match status" value="1"/>
</dbReference>
<evidence type="ECO:0000313" key="3">
    <source>
        <dbReference type="EMBL" id="OGD71564.1"/>
    </source>
</evidence>
<feature type="transmembrane region" description="Helical" evidence="1">
    <location>
        <begin position="353"/>
        <end position="370"/>
    </location>
</feature>
<accession>A0A1F5EWR1</accession>
<feature type="transmembrane region" description="Helical" evidence="1">
    <location>
        <begin position="536"/>
        <end position="557"/>
    </location>
</feature>
<feature type="domain" description="Membrane protein 6-pyruvoyl-tetrahydropterin synthase-related" evidence="2">
    <location>
        <begin position="74"/>
        <end position="396"/>
    </location>
</feature>
<proteinExistence type="predicted"/>
<dbReference type="STRING" id="1817722.A2703_02155"/>
<feature type="transmembrane region" description="Helical" evidence="1">
    <location>
        <begin position="215"/>
        <end position="234"/>
    </location>
</feature>
<gene>
    <name evidence="3" type="ORF">A2703_02155</name>
</gene>
<name>A0A1F5EWR1_9BACT</name>
<reference evidence="3 4" key="1">
    <citation type="journal article" date="2016" name="Nat. Commun.">
        <title>Thousands of microbial genomes shed light on interconnected biogeochemical processes in an aquifer system.</title>
        <authorList>
            <person name="Anantharaman K."/>
            <person name="Brown C.T."/>
            <person name="Hug L.A."/>
            <person name="Sharon I."/>
            <person name="Castelle C.J."/>
            <person name="Probst A.J."/>
            <person name="Thomas B.C."/>
            <person name="Singh A."/>
            <person name="Wilkins M.J."/>
            <person name="Karaoz U."/>
            <person name="Brodie E.L."/>
            <person name="Williams K.H."/>
            <person name="Hubbard S.S."/>
            <person name="Banfield J.F."/>
        </authorList>
    </citation>
    <scope>NUCLEOTIDE SEQUENCE [LARGE SCALE GENOMIC DNA]</scope>
</reference>
<dbReference type="AlphaFoldDB" id="A0A1F5EWR1"/>
<feature type="transmembrane region" description="Helical" evidence="1">
    <location>
        <begin position="77"/>
        <end position="97"/>
    </location>
</feature>
<feature type="transmembrane region" description="Helical" evidence="1">
    <location>
        <begin position="314"/>
        <end position="332"/>
    </location>
</feature>
<dbReference type="Proteomes" id="UP000177979">
    <property type="component" value="Unassembled WGS sequence"/>
</dbReference>
<dbReference type="InterPro" id="IPR018776">
    <property type="entry name" value="Membrane_prot_PTPS-rel_domain"/>
</dbReference>
<sequence>MKTKLIFLGILIALIFPTYSFFLSDKMFTFNDETQIANLYHYFKTIDLGQFPPRWAAGMHFEYGSPFPGFNYQLPYYLGYLGHLADLPLTVIFKLLLVLSVVAGAAGMFFAGIAITGSNFFALFAAVLYTYTPYQSIDHFVRGSLGEVFALALFPWIFLAGYSILKKDHPVKVATLGILLAALILSHQPAALVTLPFFALIFITPVVVQKKYTVAISYLKSVVLAFLLSAYYWIPVIFEKQFIKTGGPFNYLDQFPFIKQLIYSAWSYQGANPFSSDTFSFQIGLVNLLILALATIYFVYGFIKKQKKSSSDIWLFRTTLVMTLVAIFLMNIRSDFVWRSFSLLQQIQFPWRLLMFTTWFTPLLFLLMVTKFPDRFTKPVTFVLLVSVIAINVGYFRPGLIVDRKDQYYQRIFLVRSVLSPGETVSADYLNFAEDYAPLPVKAVRPKALPAAKLTPMYKSTKIEVFDGNPLSYVVKVDNKTSETLTFHTFNYPGWEVSYDDVTAIIKPDEIGAITFALPPGSRQVKITFGETPLRTASNIISTGAIVFTLLGLNYYLMQKRASSAT</sequence>